<keyword evidence="2" id="KW-1185">Reference proteome</keyword>
<protein>
    <submittedName>
        <fullName evidence="1">Uncharacterized protein</fullName>
    </submittedName>
</protein>
<proteinExistence type="predicted"/>
<evidence type="ECO:0000313" key="1">
    <source>
        <dbReference type="EMBL" id="MDQ0748552.1"/>
    </source>
</evidence>
<dbReference type="EMBL" id="JAUSYP010000001">
    <property type="protein sequence ID" value="MDQ0748552.1"/>
    <property type="molecule type" value="Genomic_DNA"/>
</dbReference>
<gene>
    <name evidence="1" type="ORF">QF034_002783</name>
</gene>
<name>A0ABU0QMF0_9ACTN</name>
<reference evidence="1 2" key="1">
    <citation type="submission" date="2023-07" db="EMBL/GenBank/DDBJ databases">
        <title>Comparative genomics of wheat-associated soil bacteria to identify genetic determinants of phenazine resistance.</title>
        <authorList>
            <person name="Mouncey N."/>
        </authorList>
    </citation>
    <scope>NUCLEOTIDE SEQUENCE [LARGE SCALE GENOMIC DNA]</scope>
    <source>
        <strain evidence="1 2">B3I12</strain>
    </source>
</reference>
<dbReference type="Proteomes" id="UP001232755">
    <property type="component" value="Unassembled WGS sequence"/>
</dbReference>
<evidence type="ECO:0000313" key="2">
    <source>
        <dbReference type="Proteomes" id="UP001232755"/>
    </source>
</evidence>
<comment type="caution">
    <text evidence="1">The sequence shown here is derived from an EMBL/GenBank/DDBJ whole genome shotgun (WGS) entry which is preliminary data.</text>
</comment>
<organism evidence="1 2">
    <name type="scientific">Streptomyces africanus</name>
    <dbReference type="NCBI Taxonomy" id="231024"/>
    <lineage>
        <taxon>Bacteria</taxon>
        <taxon>Bacillati</taxon>
        <taxon>Actinomycetota</taxon>
        <taxon>Actinomycetes</taxon>
        <taxon>Kitasatosporales</taxon>
        <taxon>Streptomycetaceae</taxon>
        <taxon>Streptomyces</taxon>
    </lineage>
</organism>
<sequence length="65" mass="7163">MPSPASVLSSLVGTFGDCRCFWRVLPSPASRRSRSLDGWTEIGPLRVVAASKGQIRRMIAMESQR</sequence>
<accession>A0ABU0QMF0</accession>